<reference evidence="2" key="2">
    <citation type="submission" date="2019-06" db="EMBL/GenBank/DDBJ databases">
        <authorList>
            <person name="Sameroff S.C."/>
            <person name="Tokarz R."/>
            <person name="Charles R."/>
            <person name="Jain K."/>
            <person name="Oleynik A."/>
            <person name="Che X."/>
            <person name="Georges K."/>
            <person name="Carrington C."/>
            <person name="Lipkin W.I."/>
            <person name="Oura C."/>
        </authorList>
    </citation>
    <scope>NUCLEOTIDE SEQUENCE</scope>
    <source>
        <strain evidence="2">TTP-Pool-17</strain>
    </source>
</reference>
<proteinExistence type="predicted"/>
<feature type="region of interest" description="Disordered" evidence="1">
    <location>
        <begin position="1"/>
        <end position="67"/>
    </location>
</feature>
<organism evidence="2 3">
    <name type="scientific">Blanchseco virus</name>
    <dbReference type="NCBI Taxonomy" id="2704630"/>
    <lineage>
        <taxon>Viruses</taxon>
        <taxon>Riboviria</taxon>
        <taxon>Orthornavirae</taxon>
        <taxon>Negarnaviricota</taxon>
        <taxon>Haploviricotina</taxon>
        <taxon>Monjiviricetes</taxon>
        <taxon>Mononegavirales</taxon>
        <taxon>Rhabdoviridae</taxon>
        <taxon>Alpharhabdovirinae</taxon>
        <taxon>Alpharicinrhavirus</taxon>
        <taxon>Alpharicinrhavirus blanchseco</taxon>
    </lineage>
</organism>
<accession>A0A5B8GPH4</accession>
<sequence>MLSRVFNALKSSRSGRSDDSDRRSMTSEITLPPDTWSVDLPGGSSEGGRGRRGGEGEGTSGASAIPSAPPLHHSISFDLDASLTGKGPVPLTPLLIFKLMHEFPASYRGEYRSRTLIYSWVAHLCGTSRPVGNRQNCYSEVKRCISYDGYATTLPDPARHHYHDTFECRYEGNLFTWTIHFDCYPSRIPGTPVVQIFDRSSRPYLKLFEVTVQRDKRSQNLVFSM</sequence>
<evidence type="ECO:0000256" key="1">
    <source>
        <dbReference type="SAM" id="MobiDB-lite"/>
    </source>
</evidence>
<dbReference type="EMBL" id="MN025503">
    <property type="protein sequence ID" value="QDW81031.1"/>
    <property type="molecule type" value="Viral_cRNA"/>
</dbReference>
<dbReference type="KEGG" id="vg:80536487"/>
<evidence type="ECO:0000313" key="3">
    <source>
        <dbReference type="Proteomes" id="UP000681618"/>
    </source>
</evidence>
<name>A0A5B8GPH4_9RHAB</name>
<protein>
    <submittedName>
        <fullName evidence="2">Matrix protein</fullName>
    </submittedName>
</protein>
<dbReference type="Proteomes" id="UP000681618">
    <property type="component" value="Segment"/>
</dbReference>
<evidence type="ECO:0000313" key="2">
    <source>
        <dbReference type="EMBL" id="QDW81031.1"/>
    </source>
</evidence>
<dbReference type="GeneID" id="80536487"/>
<reference evidence="2" key="1">
    <citation type="journal article" date="2019" name="Sci. Rep.">
        <title>Viral Diversity of Tick Species Parasitizing Cattle and Dogs in Trinidad and Tobago.</title>
        <authorList>
            <person name="Sameroff S."/>
            <person name="Tokarz R."/>
            <person name="Charles R.A."/>
            <person name="Jain K."/>
            <person name="Oleynik A."/>
            <person name="Che X."/>
            <person name="Georges K."/>
            <person name="Carrington C.V."/>
            <person name="Lipkin W.I."/>
            <person name="Oura C."/>
        </authorList>
    </citation>
    <scope>NUCLEOTIDE SEQUENCE</scope>
    <source>
        <strain evidence="2">TTP-Pool-17</strain>
    </source>
</reference>
<feature type="compositionally biased region" description="Basic and acidic residues" evidence="1">
    <location>
        <begin position="15"/>
        <end position="25"/>
    </location>
</feature>
<dbReference type="RefSeq" id="YP_010798331.1">
    <property type="nucleotide sequence ID" value="NC_076415.1"/>
</dbReference>
<keyword evidence="3" id="KW-1185">Reference proteome</keyword>